<dbReference type="GO" id="GO:0003723">
    <property type="term" value="F:RNA binding"/>
    <property type="evidence" value="ECO:0007669"/>
    <property type="project" value="UniProtKB-KW"/>
</dbReference>
<evidence type="ECO:0000259" key="7">
    <source>
        <dbReference type="Pfam" id="PF01881"/>
    </source>
</evidence>
<feature type="domain" description="CRISPR associated protein Cas6 C-terminal" evidence="7">
    <location>
        <begin position="133"/>
        <end position="256"/>
    </location>
</feature>
<accession>A0A1D3USZ7</accession>
<feature type="active site" description="Proton donor" evidence="6">
    <location>
        <position position="46"/>
    </location>
</feature>
<protein>
    <recommendedName>
        <fullName evidence="4">CRISPR-associated endoribonuclease</fullName>
    </recommendedName>
</protein>
<dbReference type="GO" id="GO:0051607">
    <property type="term" value="P:defense response to virus"/>
    <property type="evidence" value="ECO:0007669"/>
    <property type="project" value="UniProtKB-KW"/>
</dbReference>
<dbReference type="Pfam" id="PF21350">
    <property type="entry name" value="Cas6_I-A"/>
    <property type="match status" value="1"/>
</dbReference>
<dbReference type="Gene3D" id="3.30.70.1900">
    <property type="match status" value="1"/>
</dbReference>
<dbReference type="Gene3D" id="3.30.70.1890">
    <property type="match status" value="1"/>
</dbReference>
<dbReference type="InterPro" id="IPR045747">
    <property type="entry name" value="CRISPR-assoc_prot_Cas6_N_sf"/>
</dbReference>
<dbReference type="InterPro" id="IPR010156">
    <property type="entry name" value="CRISPR-assoc_prot_Cas6"/>
</dbReference>
<evidence type="ECO:0000256" key="5">
    <source>
        <dbReference type="PIRSR" id="PIRSR005054-1"/>
    </source>
</evidence>
<comment type="function">
    <text evidence="4">CRISPR (clustered regularly interspaced short palindromic repeat), is an adaptive immune system that provides protection against mobile genetic elements (viruses, transposable elements and conjugative plasmids). CRISPR clusters contain sequences complementary to antecedent mobile elements and target invading nucleic acids. CRISPR clusters are transcribed and processed into CRISPR RNA (crRNA).</text>
</comment>
<evidence type="ECO:0000313" key="9">
    <source>
        <dbReference type="Proteomes" id="UP000182057"/>
    </source>
</evidence>
<dbReference type="GO" id="GO:0016788">
    <property type="term" value="F:hydrolase activity, acting on ester bonds"/>
    <property type="evidence" value="ECO:0007669"/>
    <property type="project" value="InterPro"/>
</dbReference>
<gene>
    <name evidence="8" type="ORF">TFUB20_02004</name>
</gene>
<evidence type="ECO:0000256" key="3">
    <source>
        <dbReference type="ARBA" id="ARBA00023118"/>
    </source>
</evidence>
<feature type="active site" description="Proton acceptor" evidence="6">
    <location>
        <position position="31"/>
    </location>
</feature>
<name>A0A1D3USZ7_TANFO</name>
<dbReference type="PANTHER" id="PTHR36984">
    <property type="entry name" value="CRISPR-ASSOCIATED ENDORIBONUCLEASE CAS6 1"/>
    <property type="match status" value="1"/>
</dbReference>
<proteinExistence type="inferred from homology"/>
<dbReference type="Proteomes" id="UP000182057">
    <property type="component" value="Unassembled WGS sequence"/>
</dbReference>
<dbReference type="EMBL" id="FMMM01000067">
    <property type="protein sequence ID" value="SCQ23260.1"/>
    <property type="molecule type" value="Genomic_DNA"/>
</dbReference>
<dbReference type="PANTHER" id="PTHR36984:SF1">
    <property type="entry name" value="CRISPR-ASSOCIATED ENDORIBONUCLEASE CAS6 1"/>
    <property type="match status" value="1"/>
</dbReference>
<dbReference type="AlphaFoldDB" id="A0A1D3USZ7"/>
<dbReference type="RefSeq" id="WP_046825140.1">
    <property type="nucleotide sequence ID" value="NZ_CAJPTF010000027.1"/>
</dbReference>
<dbReference type="OrthoDB" id="9797488at2"/>
<evidence type="ECO:0000256" key="6">
    <source>
        <dbReference type="PIRSR" id="PIRSR005054-50"/>
    </source>
</evidence>
<keyword evidence="2" id="KW-0694">RNA-binding</keyword>
<dbReference type="InterPro" id="IPR049435">
    <property type="entry name" value="Cas_Cas6_C"/>
</dbReference>
<evidence type="ECO:0000313" key="8">
    <source>
        <dbReference type="EMBL" id="SCQ23260.1"/>
    </source>
</evidence>
<reference evidence="8 9" key="1">
    <citation type="submission" date="2016-09" db="EMBL/GenBank/DDBJ databases">
        <authorList>
            <person name="Capua I."/>
            <person name="De Benedictis P."/>
            <person name="Joannis T."/>
            <person name="Lombin L.H."/>
            <person name="Cattoli G."/>
        </authorList>
    </citation>
    <scope>NUCLEOTIDE SEQUENCE [LARGE SCALE GENOMIC DNA]</scope>
    <source>
        <strain evidence="8 9">UB20</strain>
    </source>
</reference>
<keyword evidence="3" id="KW-0051">Antiviral defense</keyword>
<comment type="similarity">
    <text evidence="1 4">Belongs to the CRISPR-associated protein Cas6/Cse3/CasE family.</text>
</comment>
<evidence type="ECO:0000256" key="1">
    <source>
        <dbReference type="ARBA" id="ARBA00005937"/>
    </source>
</evidence>
<feature type="site" description="Transition state stabilizer" evidence="5">
    <location>
        <position position="59"/>
    </location>
</feature>
<dbReference type="PIRSF" id="PIRSF005054">
    <property type="entry name" value="PF1131"/>
    <property type="match status" value="1"/>
</dbReference>
<dbReference type="CDD" id="cd21140">
    <property type="entry name" value="Cas6_I-like"/>
    <property type="match status" value="1"/>
</dbReference>
<dbReference type="Pfam" id="PF01881">
    <property type="entry name" value="Cas_Cas6_C"/>
    <property type="match status" value="1"/>
</dbReference>
<organism evidence="8 9">
    <name type="scientific">Tannerella forsythia</name>
    <name type="common">Bacteroides forsythus</name>
    <dbReference type="NCBI Taxonomy" id="28112"/>
    <lineage>
        <taxon>Bacteria</taxon>
        <taxon>Pseudomonadati</taxon>
        <taxon>Bacteroidota</taxon>
        <taxon>Bacteroidia</taxon>
        <taxon>Bacteroidales</taxon>
        <taxon>Tannerellaceae</taxon>
        <taxon>Tannerella</taxon>
    </lineage>
</organism>
<evidence type="ECO:0000256" key="2">
    <source>
        <dbReference type="ARBA" id="ARBA00022884"/>
    </source>
</evidence>
<sequence length="266" mass="30922">MRFRLILTVDRRSFGDLLPINYQYEQSAVIYRILSKASEEYADWLHHNGFQLESGRRFKLFTFSRLKIEKRQVLPQNERIRILSDSVEWQISFLPEKSTEKFIQGLFSNQAFEIGDRQSTVRFMVKNIEVIPPPAYTHEMDFITMSPICLRMKCENGGSDYLSPVSPHASSAILTGLSRRYEVFYGKPYSGEEAFDFSVLNEPKSVLVKIKSDTPEQTKVRGYMCRFRMKAPLELMKIMYESGIGEECSQGFGCVKETDIKRVIER</sequence>
<evidence type="ECO:0000256" key="4">
    <source>
        <dbReference type="PIRNR" id="PIRNR005054"/>
    </source>
</evidence>
<dbReference type="NCBIfam" id="TIGR01877">
    <property type="entry name" value="cas_cas6"/>
    <property type="match status" value="1"/>
</dbReference>